<feature type="transmembrane region" description="Helical" evidence="8">
    <location>
        <begin position="134"/>
        <end position="162"/>
    </location>
</feature>
<dbReference type="EMBL" id="HBFC01013679">
    <property type="protein sequence ID" value="CAD8705287.1"/>
    <property type="molecule type" value="Transcribed_RNA"/>
</dbReference>
<evidence type="ECO:0000256" key="2">
    <source>
        <dbReference type="ARBA" id="ARBA00009749"/>
    </source>
</evidence>
<evidence type="ECO:0000256" key="8">
    <source>
        <dbReference type="SAM" id="Phobius"/>
    </source>
</evidence>
<name>A0A7S0X8L6_9CHLO</name>
<comment type="subcellular location">
    <subcellularLocation>
        <location evidence="1">Membrane</location>
        <topology evidence="1">Multi-pass membrane protein</topology>
    </subcellularLocation>
</comment>
<evidence type="ECO:0000256" key="7">
    <source>
        <dbReference type="ARBA" id="ARBA00023136"/>
    </source>
</evidence>
<gene>
    <name evidence="10" type="ORF">MANT1106_LOCUS7970</name>
</gene>
<dbReference type="GO" id="GO:0016020">
    <property type="term" value="C:membrane"/>
    <property type="evidence" value="ECO:0007669"/>
    <property type="project" value="UniProtKB-SubCell"/>
</dbReference>
<feature type="transmembrane region" description="Helical" evidence="8">
    <location>
        <begin position="106"/>
        <end position="127"/>
    </location>
</feature>
<evidence type="ECO:0000256" key="5">
    <source>
        <dbReference type="ARBA" id="ARBA00022842"/>
    </source>
</evidence>
<feature type="transmembrane region" description="Helical" evidence="8">
    <location>
        <begin position="168"/>
        <end position="189"/>
    </location>
</feature>
<feature type="transmembrane region" description="Helical" evidence="8">
    <location>
        <begin position="30"/>
        <end position="49"/>
    </location>
</feature>
<feature type="domain" description="SLC41A/MgtE integral membrane" evidence="9">
    <location>
        <begin position="66"/>
        <end position="189"/>
    </location>
</feature>
<dbReference type="PANTHER" id="PTHR41394:SF8">
    <property type="entry name" value="MAGNESIUM TRANSPORTER MGTE"/>
    <property type="match status" value="1"/>
</dbReference>
<keyword evidence="3" id="KW-0813">Transport</keyword>
<evidence type="ECO:0000313" key="10">
    <source>
        <dbReference type="EMBL" id="CAD8705287.1"/>
    </source>
</evidence>
<dbReference type="GO" id="GO:0008324">
    <property type="term" value="F:monoatomic cation transmembrane transporter activity"/>
    <property type="evidence" value="ECO:0007669"/>
    <property type="project" value="InterPro"/>
</dbReference>
<dbReference type="InterPro" id="IPR036739">
    <property type="entry name" value="SLC41_membr_dom_sf"/>
</dbReference>
<keyword evidence="5" id="KW-0460">Magnesium</keyword>
<evidence type="ECO:0000256" key="3">
    <source>
        <dbReference type="ARBA" id="ARBA00022448"/>
    </source>
</evidence>
<keyword evidence="6 8" id="KW-1133">Transmembrane helix</keyword>
<evidence type="ECO:0000256" key="6">
    <source>
        <dbReference type="ARBA" id="ARBA00022989"/>
    </source>
</evidence>
<proteinExistence type="inferred from homology"/>
<organism evidence="10">
    <name type="scientific">Mantoniella antarctica</name>
    <dbReference type="NCBI Taxonomy" id="81844"/>
    <lineage>
        <taxon>Eukaryota</taxon>
        <taxon>Viridiplantae</taxon>
        <taxon>Chlorophyta</taxon>
        <taxon>Mamiellophyceae</taxon>
        <taxon>Mamiellales</taxon>
        <taxon>Mamiellaceae</taxon>
        <taxon>Mantoniella</taxon>
    </lineage>
</organism>
<evidence type="ECO:0000256" key="1">
    <source>
        <dbReference type="ARBA" id="ARBA00004141"/>
    </source>
</evidence>
<keyword evidence="7 8" id="KW-0472">Membrane</keyword>
<accession>A0A7S0X8L6</accession>
<protein>
    <recommendedName>
        <fullName evidence="9">SLC41A/MgtE integral membrane domain-containing protein</fullName>
    </recommendedName>
</protein>
<dbReference type="SUPFAM" id="SSF161093">
    <property type="entry name" value="MgtE membrane domain-like"/>
    <property type="match status" value="1"/>
</dbReference>
<dbReference type="Pfam" id="PF01769">
    <property type="entry name" value="MgtE"/>
    <property type="match status" value="1"/>
</dbReference>
<dbReference type="PANTHER" id="PTHR41394">
    <property type="entry name" value="MAGNESIUM TRANSPORTER MGTE"/>
    <property type="match status" value="1"/>
</dbReference>
<dbReference type="Gene3D" id="1.10.357.20">
    <property type="entry name" value="SLC41 divalent cation transporters, integral membrane domain"/>
    <property type="match status" value="1"/>
</dbReference>
<evidence type="ECO:0000259" key="9">
    <source>
        <dbReference type="Pfam" id="PF01769"/>
    </source>
</evidence>
<comment type="similarity">
    <text evidence="2">Belongs to the SLC41A transporter family.</text>
</comment>
<reference evidence="10" key="1">
    <citation type="submission" date="2021-01" db="EMBL/GenBank/DDBJ databases">
        <authorList>
            <person name="Corre E."/>
            <person name="Pelletier E."/>
            <person name="Niang G."/>
            <person name="Scheremetjew M."/>
            <person name="Finn R."/>
            <person name="Kale V."/>
            <person name="Holt S."/>
            <person name="Cochrane G."/>
            <person name="Meng A."/>
            <person name="Brown T."/>
            <person name="Cohen L."/>
        </authorList>
    </citation>
    <scope>NUCLEOTIDE SEQUENCE</scope>
    <source>
        <strain evidence="10">SL-175</strain>
    </source>
</reference>
<sequence length="208" mass="21990">MSPMMAMDDGPSSPRITDYKKEGVVAMVKARGGWLTVFFVGLVLAAVVVERFEDLLTREVELSYFVPLLIGHGGNTGSQSVATVIRAVALKQISPRDMLSVLVKEAVAGVIMGAFLGLLVFSFALVWDGISPMVGLVVAVSLPLVSLWANLLGGLFPLLAVWMGYNPAVTSAPLMTTVVDSSGLVIYFLTARALMPKFAEVAGEGALS</sequence>
<dbReference type="AlphaFoldDB" id="A0A7S0X8L6"/>
<evidence type="ECO:0000256" key="4">
    <source>
        <dbReference type="ARBA" id="ARBA00022692"/>
    </source>
</evidence>
<keyword evidence="4 8" id="KW-0812">Transmembrane</keyword>
<dbReference type="InterPro" id="IPR006667">
    <property type="entry name" value="SLC41_membr_dom"/>
</dbReference>